<keyword evidence="2" id="KW-1185">Reference proteome</keyword>
<evidence type="ECO:0008006" key="3">
    <source>
        <dbReference type="Google" id="ProtNLM"/>
    </source>
</evidence>
<organism evidence="1 2">
    <name type="scientific">Longibaculum muris</name>
    <dbReference type="NCBI Taxonomy" id="1796628"/>
    <lineage>
        <taxon>Bacteria</taxon>
        <taxon>Bacillati</taxon>
        <taxon>Bacillota</taxon>
        <taxon>Erysipelotrichia</taxon>
        <taxon>Erysipelotrichales</taxon>
        <taxon>Coprobacillaceae</taxon>
        <taxon>Longibaculum</taxon>
    </lineage>
</organism>
<accession>A0A4R3Z5D6</accession>
<reference evidence="1 2" key="1">
    <citation type="submission" date="2019-03" db="EMBL/GenBank/DDBJ databases">
        <title>Genomic Encyclopedia of Type Strains, Phase IV (KMG-IV): sequencing the most valuable type-strain genomes for metagenomic binning, comparative biology and taxonomic classification.</title>
        <authorList>
            <person name="Goeker M."/>
        </authorList>
    </citation>
    <scope>NUCLEOTIDE SEQUENCE [LARGE SCALE GENOMIC DNA]</scope>
    <source>
        <strain evidence="1 2">DSM 29487</strain>
    </source>
</reference>
<proteinExistence type="predicted"/>
<dbReference type="AlphaFoldDB" id="A0A4R3Z5D6"/>
<evidence type="ECO:0000313" key="1">
    <source>
        <dbReference type="EMBL" id="TCW01668.1"/>
    </source>
</evidence>
<comment type="caution">
    <text evidence="1">The sequence shown here is derived from an EMBL/GenBank/DDBJ whole genome shotgun (WGS) entry which is preliminary data.</text>
</comment>
<dbReference type="Proteomes" id="UP000295515">
    <property type="component" value="Unassembled WGS sequence"/>
</dbReference>
<gene>
    <name evidence="1" type="ORF">EDD60_103124</name>
</gene>
<evidence type="ECO:0000313" key="2">
    <source>
        <dbReference type="Proteomes" id="UP000295515"/>
    </source>
</evidence>
<protein>
    <recommendedName>
        <fullName evidence="3">Phage tail protein</fullName>
    </recommendedName>
</protein>
<dbReference type="EMBL" id="SMCQ01000003">
    <property type="protein sequence ID" value="TCW01668.1"/>
    <property type="molecule type" value="Genomic_DNA"/>
</dbReference>
<name>A0A4R3Z5D6_9FIRM</name>
<sequence length="29" mass="3005">MAEYLTPGVYIEAFESGVKAIEGIGTSTA</sequence>